<gene>
    <name evidence="1" type="ORF">DS50902_23</name>
</gene>
<dbReference type="Proteomes" id="UP000225598">
    <property type="component" value="Segment"/>
</dbReference>
<accession>A0A1P8BKQ1</accession>
<dbReference type="EMBL" id="KX160206">
    <property type="protein sequence ID" value="ANT43413.1"/>
    <property type="molecule type" value="Genomic_DNA"/>
</dbReference>
<protein>
    <recommendedName>
        <fullName evidence="3">Phage protein</fullName>
    </recommendedName>
</protein>
<keyword evidence="2" id="KW-1185">Reference proteome</keyword>
<reference evidence="1 2" key="1">
    <citation type="journal article" date="2017" name="BMC Genomics">
        <title>Genetic and functional characterisation of the lactococcal P335 phage-host interactions.</title>
        <authorList>
            <person name="Mahony J."/>
            <person name="Oliveira J."/>
            <person name="Collins B."/>
            <person name="Hanemaaijer L."/>
            <person name="Lugli G.A."/>
            <person name="Neve H."/>
            <person name="Ventura M."/>
            <person name="Kouwen T.R."/>
            <person name="Cambillau C."/>
            <person name="van Sinderen D."/>
        </authorList>
    </citation>
    <scope>NUCLEOTIDE SEQUENCE [LARGE SCALE GENOMIC DNA]</scope>
</reference>
<evidence type="ECO:0000313" key="1">
    <source>
        <dbReference type="EMBL" id="ANT43413.1"/>
    </source>
</evidence>
<evidence type="ECO:0000313" key="2">
    <source>
        <dbReference type="Proteomes" id="UP000225598"/>
    </source>
</evidence>
<proteinExistence type="predicted"/>
<organism evidence="1 2">
    <name type="scientific">Lactococcus phage 50902</name>
    <dbReference type="NCBI Taxonomy" id="1868848"/>
    <lineage>
        <taxon>Viruses</taxon>
        <taxon>Duplodnaviria</taxon>
        <taxon>Heunggongvirae</taxon>
        <taxon>Uroviricota</taxon>
        <taxon>Caudoviricetes</taxon>
        <taxon>Vedamuthuvirus</taxon>
        <taxon>Vedamuthuvirus vv50902</taxon>
    </lineage>
</organism>
<evidence type="ECO:0008006" key="3">
    <source>
        <dbReference type="Google" id="ProtNLM"/>
    </source>
</evidence>
<name>A0A1P8BKQ1_9CAUD</name>
<sequence>MRKMTDKLISLVNDWRGGFYLMPEDTPEEELREVEVYCDTCGDNDSIIGQFSNWNQLKKEMTDDEGWCPYSDEYLQSVFEEDDQ</sequence>